<dbReference type="PANTHER" id="PTHR34975">
    <property type="entry name" value="SPORE GERMINATION PROTEIN A2"/>
    <property type="match status" value="1"/>
</dbReference>
<feature type="transmembrane region" description="Helical" evidence="8">
    <location>
        <begin position="274"/>
        <end position="296"/>
    </location>
</feature>
<evidence type="ECO:0000313" key="10">
    <source>
        <dbReference type="Proteomes" id="UP000295325"/>
    </source>
</evidence>
<dbReference type="InterPro" id="IPR004761">
    <property type="entry name" value="Spore_GerAB"/>
</dbReference>
<evidence type="ECO:0000256" key="6">
    <source>
        <dbReference type="ARBA" id="ARBA00022989"/>
    </source>
</evidence>
<gene>
    <name evidence="9" type="ORF">EDD71_10470</name>
</gene>
<evidence type="ECO:0000256" key="3">
    <source>
        <dbReference type="ARBA" id="ARBA00022448"/>
    </source>
</evidence>
<evidence type="ECO:0000256" key="2">
    <source>
        <dbReference type="ARBA" id="ARBA00007998"/>
    </source>
</evidence>
<dbReference type="Gene3D" id="1.20.1740.10">
    <property type="entry name" value="Amino acid/polyamine transporter I"/>
    <property type="match status" value="1"/>
</dbReference>
<keyword evidence="6 8" id="KW-1133">Transmembrane helix</keyword>
<proteinExistence type="inferred from homology"/>
<keyword evidence="4" id="KW-0309">Germination</keyword>
<feature type="transmembrane region" description="Helical" evidence="8">
    <location>
        <begin position="336"/>
        <end position="358"/>
    </location>
</feature>
<dbReference type="GO" id="GO:0009847">
    <property type="term" value="P:spore germination"/>
    <property type="evidence" value="ECO:0007669"/>
    <property type="project" value="InterPro"/>
</dbReference>
<organism evidence="9 10">
    <name type="scientific">Fonticella tunisiensis</name>
    <dbReference type="NCBI Taxonomy" id="1096341"/>
    <lineage>
        <taxon>Bacteria</taxon>
        <taxon>Bacillati</taxon>
        <taxon>Bacillota</taxon>
        <taxon>Clostridia</taxon>
        <taxon>Eubacteriales</taxon>
        <taxon>Clostridiaceae</taxon>
        <taxon>Fonticella</taxon>
    </lineage>
</organism>
<keyword evidence="10" id="KW-1185">Reference proteome</keyword>
<feature type="transmembrane region" description="Helical" evidence="8">
    <location>
        <begin position="145"/>
        <end position="165"/>
    </location>
</feature>
<dbReference type="RefSeq" id="WP_133627347.1">
    <property type="nucleotide sequence ID" value="NZ_SOAZ01000004.1"/>
</dbReference>
<accession>A0A4R7KS08</accession>
<dbReference type="Pfam" id="PF03845">
    <property type="entry name" value="Spore_permease"/>
    <property type="match status" value="1"/>
</dbReference>
<dbReference type="PANTHER" id="PTHR34975:SF2">
    <property type="entry name" value="SPORE GERMINATION PROTEIN A2"/>
    <property type="match status" value="1"/>
</dbReference>
<feature type="transmembrane region" description="Helical" evidence="8">
    <location>
        <begin position="185"/>
        <end position="208"/>
    </location>
</feature>
<dbReference type="OrthoDB" id="2716906at2"/>
<feature type="transmembrane region" description="Helical" evidence="8">
    <location>
        <begin position="112"/>
        <end position="133"/>
    </location>
</feature>
<feature type="transmembrane region" description="Helical" evidence="8">
    <location>
        <begin position="220"/>
        <end position="238"/>
    </location>
</feature>
<evidence type="ECO:0000256" key="8">
    <source>
        <dbReference type="SAM" id="Phobius"/>
    </source>
</evidence>
<comment type="caution">
    <text evidence="9">The sequence shown here is derived from an EMBL/GenBank/DDBJ whole genome shotgun (WGS) entry which is preliminary data.</text>
</comment>
<keyword evidence="7 8" id="KW-0472">Membrane</keyword>
<dbReference type="NCBIfam" id="TIGR00912">
    <property type="entry name" value="2A0309"/>
    <property type="match status" value="1"/>
</dbReference>
<dbReference type="AlphaFoldDB" id="A0A4R7KS08"/>
<name>A0A4R7KS08_9CLOT</name>
<dbReference type="GO" id="GO:0016020">
    <property type="term" value="C:membrane"/>
    <property type="evidence" value="ECO:0007669"/>
    <property type="project" value="UniProtKB-SubCell"/>
</dbReference>
<feature type="transmembrane region" description="Helical" evidence="8">
    <location>
        <begin position="81"/>
        <end position="106"/>
    </location>
</feature>
<sequence length="368" mass="40656">MTPNDDKISSIQLGVFIYNTILGVGILTLPASLAKEVEAGAWVLAILSGLVNIIFIYFMCKVGEKYSEYGFAGALRRQFGKVFGTILAIPVLVYFVVFTAIVLRIFAETIKLYLLSNTPLEFIIFPLIILAIVLARTGVEPSARFFESVTPLIILILVFLMFVALPKSDFTNLRPVFSVSPVKYITGLKSGAFAYSGYEILLIIFPFLRKPEKAFKVSSIALIIITLFYTIIVMETLAKFGSRETASLIYPTVNLIKASEIPGGFIERLEGLLMALWVIFVFTTVVSTMYGASVIGGDILNQKEKKHIVSIFLPLIYILSLTGESVVELFKMSDTLTIYLGTYTIIIVPIIMFIASLLDRKGGKKGEA</sequence>
<feature type="transmembrane region" description="Helical" evidence="8">
    <location>
        <begin position="308"/>
        <end position="330"/>
    </location>
</feature>
<reference evidence="9 10" key="1">
    <citation type="submission" date="2019-03" db="EMBL/GenBank/DDBJ databases">
        <title>Genomic Encyclopedia of Type Strains, Phase IV (KMG-IV): sequencing the most valuable type-strain genomes for metagenomic binning, comparative biology and taxonomic classification.</title>
        <authorList>
            <person name="Goeker M."/>
        </authorList>
    </citation>
    <scope>NUCLEOTIDE SEQUENCE [LARGE SCALE GENOMIC DNA]</scope>
    <source>
        <strain evidence="9 10">DSM 24455</strain>
    </source>
</reference>
<evidence type="ECO:0000256" key="5">
    <source>
        <dbReference type="ARBA" id="ARBA00022692"/>
    </source>
</evidence>
<protein>
    <submittedName>
        <fullName evidence="9">Spore germination protein</fullName>
    </submittedName>
</protein>
<evidence type="ECO:0000313" key="9">
    <source>
        <dbReference type="EMBL" id="TDT62346.1"/>
    </source>
</evidence>
<comment type="subcellular location">
    <subcellularLocation>
        <location evidence="1">Membrane</location>
        <topology evidence="1">Multi-pass membrane protein</topology>
    </subcellularLocation>
</comment>
<evidence type="ECO:0000256" key="4">
    <source>
        <dbReference type="ARBA" id="ARBA00022544"/>
    </source>
</evidence>
<comment type="similarity">
    <text evidence="2">Belongs to the amino acid-polyamine-organocation (APC) superfamily. Spore germination protein (SGP) (TC 2.A.3.9) family.</text>
</comment>
<feature type="transmembrane region" description="Helical" evidence="8">
    <location>
        <begin position="12"/>
        <end position="33"/>
    </location>
</feature>
<keyword evidence="5 8" id="KW-0812">Transmembrane</keyword>
<evidence type="ECO:0000256" key="1">
    <source>
        <dbReference type="ARBA" id="ARBA00004141"/>
    </source>
</evidence>
<dbReference type="EMBL" id="SOAZ01000004">
    <property type="protein sequence ID" value="TDT62346.1"/>
    <property type="molecule type" value="Genomic_DNA"/>
</dbReference>
<dbReference type="Proteomes" id="UP000295325">
    <property type="component" value="Unassembled WGS sequence"/>
</dbReference>
<keyword evidence="3" id="KW-0813">Transport</keyword>
<evidence type="ECO:0000256" key="7">
    <source>
        <dbReference type="ARBA" id="ARBA00023136"/>
    </source>
</evidence>
<feature type="transmembrane region" description="Helical" evidence="8">
    <location>
        <begin position="39"/>
        <end position="60"/>
    </location>
</feature>